<comment type="caution">
    <text evidence="1">The sequence shown here is derived from an EMBL/GenBank/DDBJ whole genome shotgun (WGS) entry which is preliminary data.</text>
</comment>
<dbReference type="AlphaFoldDB" id="A0A5R9KZC0"/>
<organism evidence="1 2">
    <name type="scientific">Dyadobacter luticola</name>
    <dbReference type="NCBI Taxonomy" id="1979387"/>
    <lineage>
        <taxon>Bacteria</taxon>
        <taxon>Pseudomonadati</taxon>
        <taxon>Bacteroidota</taxon>
        <taxon>Cytophagia</taxon>
        <taxon>Cytophagales</taxon>
        <taxon>Spirosomataceae</taxon>
        <taxon>Dyadobacter</taxon>
    </lineage>
</organism>
<dbReference type="EMBL" id="VCEJ01000004">
    <property type="protein sequence ID" value="TLV01440.1"/>
    <property type="molecule type" value="Genomic_DNA"/>
</dbReference>
<dbReference type="OrthoDB" id="9255899at2"/>
<gene>
    <name evidence="1" type="ORF">FEN17_18600</name>
</gene>
<proteinExistence type="predicted"/>
<evidence type="ECO:0000313" key="1">
    <source>
        <dbReference type="EMBL" id="TLV01440.1"/>
    </source>
</evidence>
<dbReference type="RefSeq" id="WP_138366811.1">
    <property type="nucleotide sequence ID" value="NZ_VCEJ01000004.1"/>
</dbReference>
<keyword evidence="2" id="KW-1185">Reference proteome</keyword>
<reference evidence="1 2" key="1">
    <citation type="submission" date="2019-05" db="EMBL/GenBank/DDBJ databases">
        <authorList>
            <person name="Qu J.-H."/>
        </authorList>
    </citation>
    <scope>NUCLEOTIDE SEQUENCE [LARGE SCALE GENOMIC DNA]</scope>
    <source>
        <strain evidence="1 2">T17</strain>
    </source>
</reference>
<dbReference type="Proteomes" id="UP000306402">
    <property type="component" value="Unassembled WGS sequence"/>
</dbReference>
<evidence type="ECO:0000313" key="2">
    <source>
        <dbReference type="Proteomes" id="UP000306402"/>
    </source>
</evidence>
<sequence>MNILNSTILFLILFFCLVQKTSAQLTVFNVSSSDITDGRKISAQQQFEITDVVESSTTFTYGLGRNWEIGANVINVDYDYKTRHFETNDTTTSSPFAPLLLINTQKVFELSDLLSVGIGAVAGANVASKHASRLVYYGYANLAASFGDQERYQLAAGPYVGNHRYLSDGTIYGFQTGMDLGIWYKKLHLMADWISGYHSKGRLTAGIEIFLTERLPLSLGWQRSNSDGSQGAVVQLTFLPK</sequence>
<accession>A0A5R9KZC0</accession>
<name>A0A5R9KZC0_9BACT</name>
<protein>
    <submittedName>
        <fullName evidence="1">Uncharacterized protein</fullName>
    </submittedName>
</protein>